<dbReference type="InterPro" id="IPR006009">
    <property type="entry name" value="GlcNAc_MurG"/>
</dbReference>
<keyword evidence="8 10" id="KW-0131">Cell cycle</keyword>
<protein>
    <recommendedName>
        <fullName evidence="10">UDP-N-acetylglucosamine--N-acetylmuramyl-(pentapeptide) pyrophosphoryl-undecaprenol N-acetylglucosamine transferase</fullName>
        <ecNumber evidence="10">2.4.1.227</ecNumber>
    </recommendedName>
    <alternativeName>
        <fullName evidence="10">Undecaprenyl-PP-MurNAc-pentapeptide-UDPGlcNAc GlcNAc transferase</fullName>
    </alternativeName>
</protein>
<dbReference type="HAMAP" id="MF_00033">
    <property type="entry name" value="MurG"/>
    <property type="match status" value="1"/>
</dbReference>
<keyword evidence="3 10" id="KW-0328">Glycosyltransferase</keyword>
<evidence type="ECO:0000256" key="2">
    <source>
        <dbReference type="ARBA" id="ARBA00022618"/>
    </source>
</evidence>
<accession>A0A6G8F269</accession>
<comment type="catalytic activity">
    <reaction evidence="10">
        <text>di-trans,octa-cis-undecaprenyl diphospho-N-acetyl-alpha-D-muramoyl-L-alanyl-D-glutamyl-meso-2,6-diaminopimeloyl-D-alanyl-D-alanine + UDP-N-acetyl-alpha-D-glucosamine = di-trans,octa-cis-undecaprenyl diphospho-[N-acetyl-alpha-D-glucosaminyl-(1-&gt;4)]-N-acetyl-alpha-D-muramoyl-L-alanyl-D-glutamyl-meso-2,6-diaminopimeloyl-D-alanyl-D-alanine + UDP + H(+)</text>
        <dbReference type="Rhea" id="RHEA:31227"/>
        <dbReference type="ChEBI" id="CHEBI:15378"/>
        <dbReference type="ChEBI" id="CHEBI:57705"/>
        <dbReference type="ChEBI" id="CHEBI:58223"/>
        <dbReference type="ChEBI" id="CHEBI:61387"/>
        <dbReference type="ChEBI" id="CHEBI:61388"/>
        <dbReference type="EC" id="2.4.1.227"/>
    </reaction>
</comment>
<feature type="domain" description="Glycosyl transferase family 28 C-terminal" evidence="12">
    <location>
        <begin position="192"/>
        <end position="358"/>
    </location>
</feature>
<evidence type="ECO:0000256" key="5">
    <source>
        <dbReference type="ARBA" id="ARBA00022960"/>
    </source>
</evidence>
<feature type="binding site" evidence="10">
    <location>
        <position position="129"/>
    </location>
    <ligand>
        <name>UDP-N-acetyl-alpha-D-glucosamine</name>
        <dbReference type="ChEBI" id="CHEBI:57705"/>
    </ligand>
</feature>
<comment type="pathway">
    <text evidence="10">Cell wall biogenesis; peptidoglycan biosynthesis.</text>
</comment>
<evidence type="ECO:0000256" key="4">
    <source>
        <dbReference type="ARBA" id="ARBA00022679"/>
    </source>
</evidence>
<feature type="binding site" evidence="10">
    <location>
        <position position="198"/>
    </location>
    <ligand>
        <name>UDP-N-acetyl-alpha-D-glucosamine</name>
        <dbReference type="ChEBI" id="CHEBI:57705"/>
    </ligand>
</feature>
<evidence type="ECO:0000256" key="6">
    <source>
        <dbReference type="ARBA" id="ARBA00022984"/>
    </source>
</evidence>
<evidence type="ECO:0000256" key="8">
    <source>
        <dbReference type="ARBA" id="ARBA00023306"/>
    </source>
</evidence>
<dbReference type="Pfam" id="PF04101">
    <property type="entry name" value="Glyco_tran_28_C"/>
    <property type="match status" value="1"/>
</dbReference>
<evidence type="ECO:0000259" key="12">
    <source>
        <dbReference type="Pfam" id="PF04101"/>
    </source>
</evidence>
<dbReference type="PANTHER" id="PTHR21015:SF22">
    <property type="entry name" value="GLYCOSYLTRANSFERASE"/>
    <property type="match status" value="1"/>
</dbReference>
<proteinExistence type="inferred from homology"/>
<feature type="binding site" evidence="10">
    <location>
        <position position="299"/>
    </location>
    <ligand>
        <name>UDP-N-acetyl-alpha-D-glucosamine</name>
        <dbReference type="ChEBI" id="CHEBI:57705"/>
    </ligand>
</feature>
<keyword evidence="7 10" id="KW-0472">Membrane</keyword>
<comment type="subcellular location">
    <subcellularLocation>
        <location evidence="10">Cell membrane</location>
        <topology evidence="10">Peripheral membrane protein</topology>
        <orientation evidence="10">Cytoplasmic side</orientation>
    </subcellularLocation>
</comment>
<dbReference type="GO" id="GO:0005975">
    <property type="term" value="P:carbohydrate metabolic process"/>
    <property type="evidence" value="ECO:0007669"/>
    <property type="project" value="InterPro"/>
</dbReference>
<keyword evidence="5 10" id="KW-0133">Cell shape</keyword>
<sequence length="369" mass="40575">MKSDKKSKLIILTAGGTGGHVYPADALAQELSERGYRLMLVTDKRGQNNYRGKLGEIENRAVLSGALVGKSKWFKIKSLVKLAIGTLQSMWIIARSRPCCVVGFGGYASFPCSVAAILLGKDLIIHEQNSVMSRTNRFLAKYATVAATSFPRTKYAPAGRCSVQTGMPVRNSISRLFEQEYTPSSETNPFNLLILGGSQGAKIFGNVIPQAIKQLPPELQKRLNITQQCRRDDVESLQKEYENSLCRTTISHFFDNMPELYANCHLIISRAGASSVSEIAAAGIPSILVPLPTAADDHQTFNAAEFKNKEGGLVIAQKDFTEQRLSEILTFLIKNPSKLSEMSINTKKFAITDADKRLASLIEKQLKRG</sequence>
<dbReference type="PANTHER" id="PTHR21015">
    <property type="entry name" value="UDP-N-ACETYLGLUCOSAMINE--N-ACETYLMURAMYL-(PENTAPEPTIDE) PYROPHOSPHORYL-UNDECAPRENOL N-ACETYLGLUCOSAMINE TRANSFERASE 1"/>
    <property type="match status" value="1"/>
</dbReference>
<keyword evidence="6 10" id="KW-0573">Peptidoglycan synthesis</keyword>
<keyword evidence="2 10" id="KW-0132">Cell division</keyword>
<dbReference type="SUPFAM" id="SSF53756">
    <property type="entry name" value="UDP-Glycosyltransferase/glycogen phosphorylase"/>
    <property type="match status" value="1"/>
</dbReference>
<comment type="function">
    <text evidence="10">Cell wall formation. Catalyzes the transfer of a GlcNAc subunit on undecaprenyl-pyrophosphoryl-MurNAc-pentapeptide (lipid intermediate I) to form undecaprenyl-pyrophosphoryl-MurNAc-(pentapeptide)GlcNAc (lipid intermediate II).</text>
</comment>
<dbReference type="Pfam" id="PF03033">
    <property type="entry name" value="Glyco_transf_28"/>
    <property type="match status" value="1"/>
</dbReference>
<keyword evidence="4 10" id="KW-0808">Transferase</keyword>
<evidence type="ECO:0000256" key="9">
    <source>
        <dbReference type="ARBA" id="ARBA00023316"/>
    </source>
</evidence>
<evidence type="ECO:0000256" key="1">
    <source>
        <dbReference type="ARBA" id="ARBA00022475"/>
    </source>
</evidence>
<dbReference type="CDD" id="cd03785">
    <property type="entry name" value="GT28_MurG"/>
    <property type="match status" value="1"/>
</dbReference>
<dbReference type="InterPro" id="IPR007235">
    <property type="entry name" value="Glyco_trans_28_C"/>
</dbReference>
<dbReference type="GO" id="GO:0050511">
    <property type="term" value="F:undecaprenyldiphospho-muramoylpentapeptide beta-N-acetylglucosaminyltransferase activity"/>
    <property type="evidence" value="ECO:0007669"/>
    <property type="project" value="UniProtKB-UniRule"/>
</dbReference>
<evidence type="ECO:0000256" key="7">
    <source>
        <dbReference type="ARBA" id="ARBA00023136"/>
    </source>
</evidence>
<dbReference type="EC" id="2.4.1.227" evidence="10"/>
<feature type="binding site" evidence="10">
    <location>
        <begin position="17"/>
        <end position="19"/>
    </location>
    <ligand>
        <name>UDP-N-acetyl-alpha-D-glucosamine</name>
        <dbReference type="ChEBI" id="CHEBI:57705"/>
    </ligand>
</feature>
<dbReference type="UniPathway" id="UPA00219"/>
<evidence type="ECO:0000256" key="10">
    <source>
        <dbReference type="HAMAP-Rule" id="MF_00033"/>
    </source>
</evidence>
<dbReference type="GO" id="GO:0008360">
    <property type="term" value="P:regulation of cell shape"/>
    <property type="evidence" value="ECO:0007669"/>
    <property type="project" value="UniProtKB-KW"/>
</dbReference>
<dbReference type="GO" id="GO:0071555">
    <property type="term" value="P:cell wall organization"/>
    <property type="evidence" value="ECO:0007669"/>
    <property type="project" value="UniProtKB-KW"/>
</dbReference>
<keyword evidence="1 10" id="KW-1003">Cell membrane</keyword>
<dbReference type="AlphaFoldDB" id="A0A6G8F269"/>
<keyword evidence="9 10" id="KW-0961">Cell wall biogenesis/degradation</keyword>
<dbReference type="Gene3D" id="3.40.50.2000">
    <property type="entry name" value="Glycogen Phosphorylase B"/>
    <property type="match status" value="2"/>
</dbReference>
<dbReference type="GO" id="GO:0005886">
    <property type="term" value="C:plasma membrane"/>
    <property type="evidence" value="ECO:0007669"/>
    <property type="project" value="UniProtKB-SubCell"/>
</dbReference>
<comment type="similarity">
    <text evidence="10">Belongs to the glycosyltransferase 28 family. MurG subfamily.</text>
</comment>
<gene>
    <name evidence="10 13" type="primary">murG</name>
    <name evidence="13" type="ORF">PlAlph_0460</name>
</gene>
<name>A0A6G8F269_9PROT</name>
<dbReference type="EMBL" id="MN990728">
    <property type="protein sequence ID" value="QIM10292.1"/>
    <property type="molecule type" value="Genomic_DNA"/>
</dbReference>
<evidence type="ECO:0000313" key="13">
    <source>
        <dbReference type="EMBL" id="QIM10292.1"/>
    </source>
</evidence>
<feature type="binding site" evidence="10">
    <location>
        <position position="170"/>
    </location>
    <ligand>
        <name>UDP-N-acetyl-alpha-D-glucosamine</name>
        <dbReference type="ChEBI" id="CHEBI:57705"/>
    </ligand>
</feature>
<reference evidence="13" key="1">
    <citation type="journal article" date="2020" name="J. ISSAAS">
        <title>Lactobacilli and other gastrointestinal microbiota of Peromyscus leucopus, reservoir host for agents of Lyme disease and other zoonoses in North America.</title>
        <authorList>
            <person name="Milovic A."/>
            <person name="Bassam K."/>
            <person name="Shao H."/>
            <person name="Chatzistamou I."/>
            <person name="Tufts D.M."/>
            <person name="Diuk-Wasser M."/>
            <person name="Barbour A.G."/>
        </authorList>
    </citation>
    <scope>NUCLEOTIDE SEQUENCE</scope>
    <source>
        <strain evidence="13">LL90</strain>
    </source>
</reference>
<dbReference type="GO" id="GO:0051301">
    <property type="term" value="P:cell division"/>
    <property type="evidence" value="ECO:0007669"/>
    <property type="project" value="UniProtKB-KW"/>
</dbReference>
<evidence type="ECO:0000259" key="11">
    <source>
        <dbReference type="Pfam" id="PF03033"/>
    </source>
</evidence>
<feature type="domain" description="Glycosyltransferase family 28 N-terminal" evidence="11">
    <location>
        <begin position="10"/>
        <end position="147"/>
    </location>
</feature>
<dbReference type="NCBIfam" id="TIGR01133">
    <property type="entry name" value="murG"/>
    <property type="match status" value="1"/>
</dbReference>
<dbReference type="GO" id="GO:0009252">
    <property type="term" value="P:peptidoglycan biosynthetic process"/>
    <property type="evidence" value="ECO:0007669"/>
    <property type="project" value="UniProtKB-UniRule"/>
</dbReference>
<evidence type="ECO:0000256" key="3">
    <source>
        <dbReference type="ARBA" id="ARBA00022676"/>
    </source>
</evidence>
<comment type="caution">
    <text evidence="10">Lacks conserved residue(s) required for the propagation of feature annotation.</text>
</comment>
<dbReference type="InterPro" id="IPR004276">
    <property type="entry name" value="GlycoTrans_28_N"/>
</dbReference>
<organism evidence="13">
    <name type="scientific">uncultured Alphaproteobacteria bacterium</name>
    <dbReference type="NCBI Taxonomy" id="91750"/>
    <lineage>
        <taxon>Bacteria</taxon>
        <taxon>Pseudomonadati</taxon>
        <taxon>Pseudomonadota</taxon>
        <taxon>Alphaproteobacteria</taxon>
        <taxon>environmental samples</taxon>
    </lineage>
</organism>